<dbReference type="EMBL" id="SNRW01000244">
    <property type="protein sequence ID" value="KAA6402388.1"/>
    <property type="molecule type" value="Genomic_DNA"/>
</dbReference>
<proteinExistence type="predicted"/>
<name>A0A5J4X574_9EUKA</name>
<dbReference type="AlphaFoldDB" id="A0A5J4X574"/>
<sequence>MLARPQTSSFFVQIGAEREWIAIDIQGVIEVCADKSEESIEIGQLSFLDNEVSLKIENNILTGKIENLVKPFLVIEKNKTNNERSEKENQNDEKLSKFISEYDIVGVIRRKINFFTRPSFY</sequence>
<dbReference type="PANTHER" id="PTHR47475">
    <property type="entry name" value="CHROMOSOME TRANSMISSION FIDELITY PROTEIN 8"/>
    <property type="match status" value="1"/>
</dbReference>
<reference evidence="1 2" key="1">
    <citation type="submission" date="2019-03" db="EMBL/GenBank/DDBJ databases">
        <title>Single cell metagenomics reveals metabolic interactions within the superorganism composed of flagellate Streblomastix strix and complex community of Bacteroidetes bacteria on its surface.</title>
        <authorList>
            <person name="Treitli S.C."/>
            <person name="Kolisko M."/>
            <person name="Husnik F."/>
            <person name="Keeling P."/>
            <person name="Hampl V."/>
        </authorList>
    </citation>
    <scope>NUCLEOTIDE SEQUENCE [LARGE SCALE GENOMIC DNA]</scope>
    <source>
        <strain evidence="1">ST1C</strain>
    </source>
</reference>
<dbReference type="GO" id="GO:0031390">
    <property type="term" value="C:Ctf18 RFC-like complex"/>
    <property type="evidence" value="ECO:0007669"/>
    <property type="project" value="InterPro"/>
</dbReference>
<accession>A0A5J4X574</accession>
<gene>
    <name evidence="1" type="ORF">EZS28_002089</name>
</gene>
<protein>
    <submittedName>
        <fullName evidence="1">Uncharacterized protein</fullName>
    </submittedName>
</protein>
<evidence type="ECO:0000313" key="2">
    <source>
        <dbReference type="Proteomes" id="UP000324800"/>
    </source>
</evidence>
<comment type="caution">
    <text evidence="1">The sequence shown here is derived from an EMBL/GenBank/DDBJ whole genome shotgun (WGS) entry which is preliminary data.</text>
</comment>
<dbReference type="InterPro" id="IPR018607">
    <property type="entry name" value="Ctf8"/>
</dbReference>
<dbReference type="Proteomes" id="UP000324800">
    <property type="component" value="Unassembled WGS sequence"/>
</dbReference>
<dbReference type="OrthoDB" id="121932at2759"/>
<evidence type="ECO:0000313" key="1">
    <source>
        <dbReference type="EMBL" id="KAA6402388.1"/>
    </source>
</evidence>
<dbReference type="Pfam" id="PF09696">
    <property type="entry name" value="Ctf8"/>
    <property type="match status" value="1"/>
</dbReference>
<dbReference type="GO" id="GO:0007064">
    <property type="term" value="P:mitotic sister chromatid cohesion"/>
    <property type="evidence" value="ECO:0007669"/>
    <property type="project" value="InterPro"/>
</dbReference>
<organism evidence="1 2">
    <name type="scientific">Streblomastix strix</name>
    <dbReference type="NCBI Taxonomy" id="222440"/>
    <lineage>
        <taxon>Eukaryota</taxon>
        <taxon>Metamonada</taxon>
        <taxon>Preaxostyla</taxon>
        <taxon>Oxymonadida</taxon>
        <taxon>Streblomastigidae</taxon>
        <taxon>Streblomastix</taxon>
    </lineage>
</organism>
<dbReference type="PANTHER" id="PTHR47475:SF2">
    <property type="entry name" value="CHROMOSOME TRANSMISSION FIDELITY PROTEIN 8"/>
    <property type="match status" value="1"/>
</dbReference>